<dbReference type="SMART" id="SM00956">
    <property type="entry name" value="RQC"/>
    <property type="match status" value="1"/>
</dbReference>
<dbReference type="Pfam" id="PF09382">
    <property type="entry name" value="RQC"/>
    <property type="match status" value="1"/>
</dbReference>
<comment type="similarity">
    <text evidence="3">Belongs to the helicase family. RecQ subfamily.</text>
</comment>
<gene>
    <name evidence="20" type="ORF">AXE65_08215</name>
</gene>
<evidence type="ECO:0000313" key="20">
    <source>
        <dbReference type="EMBL" id="KXU39478.1"/>
    </source>
</evidence>
<evidence type="ECO:0000256" key="13">
    <source>
        <dbReference type="ARBA" id="ARBA00023204"/>
    </source>
</evidence>
<dbReference type="NCBIfam" id="TIGR00614">
    <property type="entry name" value="recQ_fam"/>
    <property type="match status" value="1"/>
</dbReference>
<dbReference type="PANTHER" id="PTHR13710">
    <property type="entry name" value="DNA HELICASE RECQ FAMILY MEMBER"/>
    <property type="match status" value="1"/>
</dbReference>
<dbReference type="InterPro" id="IPR014001">
    <property type="entry name" value="Helicase_ATP-bd"/>
</dbReference>
<dbReference type="CDD" id="cd17920">
    <property type="entry name" value="DEXHc_RecQ"/>
    <property type="match status" value="1"/>
</dbReference>
<dbReference type="GO" id="GO:0030894">
    <property type="term" value="C:replisome"/>
    <property type="evidence" value="ECO:0007669"/>
    <property type="project" value="TreeGrafter"/>
</dbReference>
<dbReference type="Pfam" id="PF00271">
    <property type="entry name" value="Helicase_C"/>
    <property type="match status" value="1"/>
</dbReference>
<dbReference type="Proteomes" id="UP000072660">
    <property type="component" value="Unassembled WGS sequence"/>
</dbReference>
<evidence type="ECO:0000256" key="1">
    <source>
        <dbReference type="ARBA" id="ARBA00001946"/>
    </source>
</evidence>
<dbReference type="Pfam" id="PF16124">
    <property type="entry name" value="RecQ_Zn_bind"/>
    <property type="match status" value="1"/>
</dbReference>
<keyword evidence="8 20" id="KW-0347">Helicase</keyword>
<dbReference type="InterPro" id="IPR004589">
    <property type="entry name" value="DNA_helicase_ATP-dep_RecQ"/>
</dbReference>
<keyword evidence="11" id="KW-0238">DNA-binding</keyword>
<evidence type="ECO:0000256" key="14">
    <source>
        <dbReference type="ARBA" id="ARBA00023235"/>
    </source>
</evidence>
<evidence type="ECO:0000313" key="21">
    <source>
        <dbReference type="Proteomes" id="UP000072660"/>
    </source>
</evidence>
<keyword evidence="21" id="KW-1185">Reference proteome</keyword>
<dbReference type="InterPro" id="IPR032284">
    <property type="entry name" value="RecQ_Zn-bd"/>
</dbReference>
<dbReference type="Pfam" id="PF13384">
    <property type="entry name" value="HTH_23"/>
    <property type="match status" value="1"/>
</dbReference>
<dbReference type="GO" id="GO:0005524">
    <property type="term" value="F:ATP binding"/>
    <property type="evidence" value="ECO:0007669"/>
    <property type="project" value="UniProtKB-KW"/>
</dbReference>
<evidence type="ECO:0000256" key="11">
    <source>
        <dbReference type="ARBA" id="ARBA00023125"/>
    </source>
</evidence>
<keyword evidence="10" id="KW-0067">ATP-binding</keyword>
<keyword evidence="6" id="KW-0227">DNA damage</keyword>
<dbReference type="PANTHER" id="PTHR13710:SF105">
    <property type="entry name" value="ATP-DEPENDENT DNA HELICASE Q1"/>
    <property type="match status" value="1"/>
</dbReference>
<dbReference type="RefSeq" id="WP_068386261.1">
    <property type="nucleotide sequence ID" value="NZ_LSZO01000003.1"/>
</dbReference>
<dbReference type="Gene3D" id="1.10.10.10">
    <property type="entry name" value="Winged helix-like DNA-binding domain superfamily/Winged helix DNA-binding domain"/>
    <property type="match status" value="1"/>
</dbReference>
<accession>A0A139SXW9</accession>
<dbReference type="InterPro" id="IPR044876">
    <property type="entry name" value="HRDC_dom_sf"/>
</dbReference>
<dbReference type="InterPro" id="IPR036388">
    <property type="entry name" value="WH-like_DNA-bd_sf"/>
</dbReference>
<evidence type="ECO:0000259" key="17">
    <source>
        <dbReference type="PROSITE" id="PS50967"/>
    </source>
</evidence>
<dbReference type="InterPro" id="IPR027417">
    <property type="entry name" value="P-loop_NTPase"/>
</dbReference>
<evidence type="ECO:0000256" key="8">
    <source>
        <dbReference type="ARBA" id="ARBA00022806"/>
    </source>
</evidence>
<dbReference type="Gene3D" id="3.40.50.300">
    <property type="entry name" value="P-loop containing nucleotide triphosphate hydrolases"/>
    <property type="match status" value="2"/>
</dbReference>
<evidence type="ECO:0000256" key="6">
    <source>
        <dbReference type="ARBA" id="ARBA00022763"/>
    </source>
</evidence>
<dbReference type="PROSITE" id="PS51194">
    <property type="entry name" value="HELICASE_CTER"/>
    <property type="match status" value="1"/>
</dbReference>
<dbReference type="InterPro" id="IPR018982">
    <property type="entry name" value="RQC_domain"/>
</dbReference>
<feature type="domain" description="Helicase ATP-binding" evidence="18">
    <location>
        <begin position="28"/>
        <end position="196"/>
    </location>
</feature>
<protein>
    <recommendedName>
        <fullName evidence="16">DNA helicase RecQ</fullName>
        <ecNumber evidence="16">5.6.2.4</ecNumber>
    </recommendedName>
</protein>
<evidence type="ECO:0000256" key="7">
    <source>
        <dbReference type="ARBA" id="ARBA00022801"/>
    </source>
</evidence>
<keyword evidence="13" id="KW-0234">DNA repair</keyword>
<evidence type="ECO:0000259" key="19">
    <source>
        <dbReference type="PROSITE" id="PS51194"/>
    </source>
</evidence>
<reference evidence="20 21" key="1">
    <citation type="submission" date="2016-02" db="EMBL/GenBank/DDBJ databases">
        <authorList>
            <person name="Wen L."/>
            <person name="He K."/>
            <person name="Yang H."/>
        </authorList>
    </citation>
    <scope>NUCLEOTIDE SEQUENCE [LARGE SCALE GENOMIC DNA]</scope>
    <source>
        <strain evidence="20 21">CV58</strain>
    </source>
</reference>
<dbReference type="EMBL" id="LSZO01000003">
    <property type="protein sequence ID" value="KXU39478.1"/>
    <property type="molecule type" value="Genomic_DNA"/>
</dbReference>
<dbReference type="Pfam" id="PF00270">
    <property type="entry name" value="DEAD"/>
    <property type="match status" value="1"/>
</dbReference>
<dbReference type="FunFam" id="3.40.50.300:FF:000296">
    <property type="entry name" value="ATP-dependent DNA helicase RecQ"/>
    <property type="match status" value="1"/>
</dbReference>
<dbReference type="EC" id="5.6.2.4" evidence="16"/>
<evidence type="ECO:0000256" key="5">
    <source>
        <dbReference type="ARBA" id="ARBA00022741"/>
    </source>
</evidence>
<evidence type="ECO:0000259" key="18">
    <source>
        <dbReference type="PROSITE" id="PS51192"/>
    </source>
</evidence>
<dbReference type="InterPro" id="IPR001650">
    <property type="entry name" value="Helicase_C-like"/>
</dbReference>
<keyword evidence="9" id="KW-0862">Zinc</keyword>
<dbReference type="InterPro" id="IPR011545">
    <property type="entry name" value="DEAD/DEAH_box_helicase_dom"/>
</dbReference>
<dbReference type="GO" id="GO:0006260">
    <property type="term" value="P:DNA replication"/>
    <property type="evidence" value="ECO:0007669"/>
    <property type="project" value="InterPro"/>
</dbReference>
<evidence type="ECO:0000256" key="4">
    <source>
        <dbReference type="ARBA" id="ARBA00022723"/>
    </source>
</evidence>
<dbReference type="AlphaFoldDB" id="A0A139SXW9"/>
<dbReference type="SUPFAM" id="SSF47819">
    <property type="entry name" value="HRDC-like"/>
    <property type="match status" value="1"/>
</dbReference>
<evidence type="ECO:0000256" key="3">
    <source>
        <dbReference type="ARBA" id="ARBA00005446"/>
    </source>
</evidence>
<dbReference type="InterPro" id="IPR002121">
    <property type="entry name" value="HRDC_dom"/>
</dbReference>
<dbReference type="InterPro" id="IPR010997">
    <property type="entry name" value="HRDC-like_sf"/>
</dbReference>
<evidence type="ECO:0000256" key="9">
    <source>
        <dbReference type="ARBA" id="ARBA00022833"/>
    </source>
</evidence>
<dbReference type="GO" id="GO:0009432">
    <property type="term" value="P:SOS response"/>
    <property type="evidence" value="ECO:0007669"/>
    <property type="project" value="UniProtKB-UniRule"/>
</dbReference>
<organism evidence="20 21">
    <name type="scientific">Ventosimonas gracilis</name>
    <dbReference type="NCBI Taxonomy" id="1680762"/>
    <lineage>
        <taxon>Bacteria</taxon>
        <taxon>Pseudomonadati</taxon>
        <taxon>Pseudomonadota</taxon>
        <taxon>Gammaproteobacteria</taxon>
        <taxon>Pseudomonadales</taxon>
        <taxon>Ventosimonadaceae</taxon>
        <taxon>Ventosimonas</taxon>
    </lineage>
</organism>
<comment type="cofactor">
    <cofactor evidence="1">
        <name>Mg(2+)</name>
        <dbReference type="ChEBI" id="CHEBI:18420"/>
    </cofactor>
</comment>
<evidence type="ECO:0000256" key="15">
    <source>
        <dbReference type="ARBA" id="ARBA00034617"/>
    </source>
</evidence>
<sequence>MSKPSAALRTLKAVFGYEQFRGQQQAIIDCLLAGQDALVLMPTGGGKSLCYQLPALLRDGLAVVVSPLIALMADQIAALDELGVSAVALNSTQSAEQQREIAKRLREGTIKLLYLAPERLVQPRMLSFLQSLEIALIAIDEAHCVSQWGHDFRPEYLQLGPLAQYFKHVPRIALTATADKRTREEIATRLQLNNPQRFVASFDRPNIFYRIVPKTKSAQQLLDFLKGRKGEAGIVYCLSRKKVENTAEMLVKAGYPALPYHAGLESDVRAANQRRFLAEDGLIMVATIAFGMGIDKPNVRFVAHLDLPKSLEAYYQETGRAGRDGLPADAWMAYGLSDVIFLKERLQQSEGSEAHKRLEQHKLNAMLGLCEMVGCRRQALLAYFDEQLAKPCGHCDNCLEPPQTFDATEAARQALSAVYRSGSRYGANHLIEVLRGSRSEKVKNAGHDKLSVFGIGKALSDEQWRSLFRQLVVKGLVDIDDSGYGGLRLTEDCRPLLRGEVSLALRRENADKKRHTDSRHHALIQPQQQADWDKLRRLRKQLADEHGVPPYVIFHDATLIDMLEQRPKTLSQMALISGVGAHKLERYGQAFLQVLNGGEVTIDLRSELIRLAEQGMPPGQIAEQLKCSEKTLWRLLSEAIGKQQLTLQVLGVTPALLEAIQDAFLEGDGELPAVSTLAPHFAEQVPEGVLHCIRSALQAELAG</sequence>
<dbReference type="GO" id="GO:0003677">
    <property type="term" value="F:DNA binding"/>
    <property type="evidence" value="ECO:0007669"/>
    <property type="project" value="UniProtKB-KW"/>
</dbReference>
<dbReference type="GO" id="GO:0006281">
    <property type="term" value="P:DNA repair"/>
    <property type="evidence" value="ECO:0007669"/>
    <property type="project" value="UniProtKB-KW"/>
</dbReference>
<proteinExistence type="inferred from homology"/>
<keyword evidence="7" id="KW-0378">Hydrolase</keyword>
<dbReference type="SUPFAM" id="SSF52540">
    <property type="entry name" value="P-loop containing nucleoside triphosphate hydrolases"/>
    <property type="match status" value="2"/>
</dbReference>
<dbReference type="GO" id="GO:0046872">
    <property type="term" value="F:metal ion binding"/>
    <property type="evidence" value="ECO:0007669"/>
    <property type="project" value="UniProtKB-KW"/>
</dbReference>
<evidence type="ECO:0000256" key="10">
    <source>
        <dbReference type="ARBA" id="ARBA00022840"/>
    </source>
</evidence>
<dbReference type="GO" id="GO:0006310">
    <property type="term" value="P:DNA recombination"/>
    <property type="evidence" value="ECO:0007669"/>
    <property type="project" value="UniProtKB-UniRule"/>
</dbReference>
<name>A0A139SXW9_9GAMM</name>
<dbReference type="CDD" id="cd18794">
    <property type="entry name" value="SF2_C_RecQ"/>
    <property type="match status" value="1"/>
</dbReference>
<dbReference type="SMART" id="SM00487">
    <property type="entry name" value="DEXDc"/>
    <property type="match status" value="1"/>
</dbReference>
<dbReference type="OrthoDB" id="9760034at2"/>
<dbReference type="GO" id="GO:0016787">
    <property type="term" value="F:hydrolase activity"/>
    <property type="evidence" value="ECO:0007669"/>
    <property type="project" value="UniProtKB-KW"/>
</dbReference>
<dbReference type="NCBIfam" id="TIGR01389">
    <property type="entry name" value="recQ"/>
    <property type="match status" value="1"/>
</dbReference>
<keyword evidence="5" id="KW-0547">Nucleotide-binding</keyword>
<evidence type="ECO:0000256" key="2">
    <source>
        <dbReference type="ARBA" id="ARBA00001947"/>
    </source>
</evidence>
<dbReference type="FunFam" id="1.10.10.10:FF:000175">
    <property type="entry name" value="ATP-dependent DNA helicase RecQ"/>
    <property type="match status" value="1"/>
</dbReference>
<dbReference type="SMART" id="SM00490">
    <property type="entry name" value="HELICc"/>
    <property type="match status" value="1"/>
</dbReference>
<evidence type="ECO:0000256" key="16">
    <source>
        <dbReference type="NCBIfam" id="TIGR01389"/>
    </source>
</evidence>
<dbReference type="SMART" id="SM00341">
    <property type="entry name" value="HRDC"/>
    <property type="match status" value="1"/>
</dbReference>
<dbReference type="GO" id="GO:0043138">
    <property type="term" value="F:3'-5' DNA helicase activity"/>
    <property type="evidence" value="ECO:0007669"/>
    <property type="project" value="UniProtKB-EC"/>
</dbReference>
<dbReference type="InterPro" id="IPR006293">
    <property type="entry name" value="DNA_helicase_ATP-dep_RecQ_bac"/>
</dbReference>
<dbReference type="Pfam" id="PF00570">
    <property type="entry name" value="HRDC"/>
    <property type="match status" value="1"/>
</dbReference>
<dbReference type="GO" id="GO:0005737">
    <property type="term" value="C:cytoplasm"/>
    <property type="evidence" value="ECO:0007669"/>
    <property type="project" value="TreeGrafter"/>
</dbReference>
<comment type="cofactor">
    <cofactor evidence="2">
        <name>Zn(2+)</name>
        <dbReference type="ChEBI" id="CHEBI:29105"/>
    </cofactor>
</comment>
<dbReference type="PROSITE" id="PS51192">
    <property type="entry name" value="HELICASE_ATP_BIND_1"/>
    <property type="match status" value="1"/>
</dbReference>
<dbReference type="GO" id="GO:0009378">
    <property type="term" value="F:four-way junction helicase activity"/>
    <property type="evidence" value="ECO:0007669"/>
    <property type="project" value="TreeGrafter"/>
</dbReference>
<comment type="catalytic activity">
    <reaction evidence="15">
        <text>Couples ATP hydrolysis with the unwinding of duplex DNA by translocating in the 3'-5' direction.</text>
        <dbReference type="EC" id="5.6.2.4"/>
    </reaction>
</comment>
<feature type="domain" description="Helicase C-terminal" evidence="19">
    <location>
        <begin position="217"/>
        <end position="366"/>
    </location>
</feature>
<comment type="caution">
    <text evidence="20">The sequence shown here is derived from an EMBL/GenBank/DDBJ whole genome shotgun (WGS) entry which is preliminary data.</text>
</comment>
<dbReference type="PROSITE" id="PS50967">
    <property type="entry name" value="HRDC"/>
    <property type="match status" value="1"/>
</dbReference>
<dbReference type="Gene3D" id="1.10.150.80">
    <property type="entry name" value="HRDC domain"/>
    <property type="match status" value="1"/>
</dbReference>
<keyword evidence="12" id="KW-0233">DNA recombination</keyword>
<keyword evidence="4" id="KW-0479">Metal-binding</keyword>
<dbReference type="GO" id="GO:0043590">
    <property type="term" value="C:bacterial nucleoid"/>
    <property type="evidence" value="ECO:0007669"/>
    <property type="project" value="TreeGrafter"/>
</dbReference>
<feature type="domain" description="HRDC" evidence="17">
    <location>
        <begin position="525"/>
        <end position="605"/>
    </location>
</feature>
<keyword evidence="14" id="KW-0413">Isomerase</keyword>
<dbReference type="FunFam" id="3.40.50.300:FF:000156">
    <property type="entry name" value="ATP-dependent DNA helicase recQ"/>
    <property type="match status" value="1"/>
</dbReference>
<evidence type="ECO:0000256" key="12">
    <source>
        <dbReference type="ARBA" id="ARBA00023172"/>
    </source>
</evidence>